<evidence type="ECO:0000313" key="1">
    <source>
        <dbReference type="EMBL" id="QID05913.1"/>
    </source>
</evidence>
<dbReference type="EMBL" id="MN175499">
    <property type="protein sequence ID" value="QID05913.1"/>
    <property type="molecule type" value="Genomic_DNA"/>
</dbReference>
<dbReference type="InterPro" id="IPR002110">
    <property type="entry name" value="Ankyrin_rpt"/>
</dbReference>
<dbReference type="Pfam" id="PF12796">
    <property type="entry name" value="Ank_2"/>
    <property type="match status" value="1"/>
</dbReference>
<dbReference type="Gene3D" id="1.25.40.20">
    <property type="entry name" value="Ankyrin repeat-containing domain"/>
    <property type="match status" value="1"/>
</dbReference>
<accession>A0A6G6ABV5</accession>
<dbReference type="SUPFAM" id="SSF48403">
    <property type="entry name" value="Ankyrin repeat"/>
    <property type="match status" value="1"/>
</dbReference>
<sequence length="218" mass="25372">MPPPLQNILNEEILYVDVLLDLDKLDNSKLEEFLADKLNVMVAIYFYCKLNMSDNLNYILNIVTNYTELYEYIKNNKAINDFLCLACHNNYYDIVKILLEFGADSNYLDAKPLLIAVRQNNINITELLLKHGADVNNVSDKVLQLCCKNNNFEILKLFIDKDIYLLDSYKNLLDLCLENKSGECTKLLMKYASEHIDCNTFNNLKTFDEEDFLEFSDN</sequence>
<proteinExistence type="predicted"/>
<dbReference type="InterPro" id="IPR052801">
    <property type="entry name" value="Ankyrin-EF-hand"/>
</dbReference>
<reference evidence="1" key="1">
    <citation type="submission" date="2019-07" db="EMBL/GenBank/DDBJ databases">
        <title>The discovery of a new lineage B mimivirus raises questions about particles surface fibrils.</title>
        <authorList>
            <person name="Silva L.K.S."/>
            <person name="Rodrigues R.A.L."/>
            <person name="Andrade A.C.S.P."/>
            <person name="Hikida H."/>
            <person name="Andreani J."/>
            <person name="Levasseur A."/>
            <person name="La Scola B."/>
            <person name="Abrahao J.S."/>
        </authorList>
    </citation>
    <scope>NUCLEOTIDE SEQUENCE</scope>
    <source>
        <strain evidence="1">B60</strain>
    </source>
</reference>
<protein>
    <submittedName>
        <fullName evidence="1">Ankyrin repeat-containing protein</fullName>
    </submittedName>
</protein>
<dbReference type="PANTHER" id="PTHR24127:SF1">
    <property type="entry name" value="ANKYRIN REPEAT AND EF-HAND DOMAIN-CONTAINING PROTEIN 1"/>
    <property type="match status" value="1"/>
</dbReference>
<dbReference type="PROSITE" id="PS50088">
    <property type="entry name" value="ANK_REPEAT"/>
    <property type="match status" value="2"/>
</dbReference>
<dbReference type="PANTHER" id="PTHR24127">
    <property type="entry name" value="ANKYRIN REPEAT AND EF-HAND DOMAIN-CONTAINING PROTEIN 1"/>
    <property type="match status" value="1"/>
</dbReference>
<organism evidence="1">
    <name type="scientific">Borely moumouvirus</name>
    <dbReference type="NCBI Taxonomy" id="2712067"/>
    <lineage>
        <taxon>Viruses</taxon>
        <taxon>Varidnaviria</taxon>
        <taxon>Bamfordvirae</taxon>
        <taxon>Nucleocytoviricota</taxon>
        <taxon>Megaviricetes</taxon>
        <taxon>Imitervirales</taxon>
        <taxon>Mimiviridae</taxon>
        <taxon>Megamimivirinae</taxon>
        <taxon>Moumouvirus</taxon>
    </lineage>
</organism>
<dbReference type="InterPro" id="IPR036770">
    <property type="entry name" value="Ankyrin_rpt-contain_sf"/>
</dbReference>
<dbReference type="PROSITE" id="PS50297">
    <property type="entry name" value="ANK_REP_REGION"/>
    <property type="match status" value="1"/>
</dbReference>
<dbReference type="SMART" id="SM00248">
    <property type="entry name" value="ANK"/>
    <property type="match status" value="4"/>
</dbReference>
<name>A0A6G6ABV5_9VIRU</name>